<feature type="region of interest" description="Disordered" evidence="1">
    <location>
        <begin position="73"/>
        <end position="99"/>
    </location>
</feature>
<organism evidence="2 3">
    <name type="scientific">Cohnella phaseoli</name>
    <dbReference type="NCBI Taxonomy" id="456490"/>
    <lineage>
        <taxon>Bacteria</taxon>
        <taxon>Bacillati</taxon>
        <taxon>Bacillota</taxon>
        <taxon>Bacilli</taxon>
        <taxon>Bacillales</taxon>
        <taxon>Paenibacillaceae</taxon>
        <taxon>Cohnella</taxon>
    </lineage>
</organism>
<dbReference type="AlphaFoldDB" id="A0A3D9KJ97"/>
<sequence length="99" mass="10467">MTIYTAMPLELVFDGFHNEPGPFVETTVKGATVQLVPVAPGIGRIVRLLSAPLDYYLMPEYAPGQLLGYAPHTPQTFQAPPGAPILPGSSLSDAADLGM</sequence>
<evidence type="ECO:0000313" key="2">
    <source>
        <dbReference type="EMBL" id="RED86459.1"/>
    </source>
</evidence>
<dbReference type="OrthoDB" id="1683573at2"/>
<dbReference type="InterPro" id="IPR025619">
    <property type="entry name" value="YlzJ"/>
</dbReference>
<protein>
    <submittedName>
        <fullName evidence="2">YlzJ-like protein</fullName>
    </submittedName>
</protein>
<proteinExistence type="predicted"/>
<keyword evidence="3" id="KW-1185">Reference proteome</keyword>
<comment type="caution">
    <text evidence="2">The sequence shown here is derived from an EMBL/GenBank/DDBJ whole genome shotgun (WGS) entry which is preliminary data.</text>
</comment>
<accession>A0A3D9KJ97</accession>
<name>A0A3D9KJ97_9BACL</name>
<evidence type="ECO:0000256" key="1">
    <source>
        <dbReference type="SAM" id="MobiDB-lite"/>
    </source>
</evidence>
<gene>
    <name evidence="2" type="ORF">DFP98_103314</name>
</gene>
<dbReference type="Proteomes" id="UP000256977">
    <property type="component" value="Unassembled WGS sequence"/>
</dbReference>
<reference evidence="2 3" key="1">
    <citation type="submission" date="2018-07" db="EMBL/GenBank/DDBJ databases">
        <title>Genomic Encyclopedia of Type Strains, Phase III (KMG-III): the genomes of soil and plant-associated and newly described type strains.</title>
        <authorList>
            <person name="Whitman W."/>
        </authorList>
    </citation>
    <scope>NUCLEOTIDE SEQUENCE [LARGE SCALE GENOMIC DNA]</scope>
    <source>
        <strain evidence="2 3">CECT 7287</strain>
    </source>
</reference>
<dbReference type="Pfam" id="PF14035">
    <property type="entry name" value="YlzJ"/>
    <property type="match status" value="1"/>
</dbReference>
<evidence type="ECO:0000313" key="3">
    <source>
        <dbReference type="Proteomes" id="UP000256977"/>
    </source>
</evidence>
<dbReference type="RefSeq" id="WP_116059575.1">
    <property type="nucleotide sequence ID" value="NZ_QRDZ01000003.1"/>
</dbReference>
<dbReference type="EMBL" id="QRDZ01000003">
    <property type="protein sequence ID" value="RED86459.1"/>
    <property type="molecule type" value="Genomic_DNA"/>
</dbReference>